<dbReference type="GeneID" id="303366632"/>
<dbReference type="PANTHER" id="PTHR46173:SF1">
    <property type="entry name" value="CCA TRNA NUCLEOTIDYLTRANSFERASE 1, MITOCHONDRIAL"/>
    <property type="match status" value="1"/>
</dbReference>
<proteinExistence type="inferred from homology"/>
<keyword evidence="7" id="KW-0460">Magnesium</keyword>
<dbReference type="CDD" id="cd05398">
    <property type="entry name" value="NT_ClassII-CCAase"/>
    <property type="match status" value="1"/>
</dbReference>
<organism evidence="13 14">
    <name type="scientific">Treponema berlinense</name>
    <dbReference type="NCBI Taxonomy" id="225004"/>
    <lineage>
        <taxon>Bacteria</taxon>
        <taxon>Pseudomonadati</taxon>
        <taxon>Spirochaetota</taxon>
        <taxon>Spirochaetia</taxon>
        <taxon>Spirochaetales</taxon>
        <taxon>Treponemataceae</taxon>
        <taxon>Treponema</taxon>
    </lineage>
</organism>
<dbReference type="Pfam" id="PF01743">
    <property type="entry name" value="PolyA_pol"/>
    <property type="match status" value="1"/>
</dbReference>
<dbReference type="InterPro" id="IPR032828">
    <property type="entry name" value="PolyA_RNA-bd"/>
</dbReference>
<keyword evidence="2 9" id="KW-0808">Transferase</keyword>
<evidence type="ECO:0000259" key="11">
    <source>
        <dbReference type="Pfam" id="PF12627"/>
    </source>
</evidence>
<reference evidence="13 14" key="1">
    <citation type="submission" date="2017-02" db="EMBL/GenBank/DDBJ databases">
        <authorList>
            <person name="Peterson S.W."/>
        </authorList>
    </citation>
    <scope>NUCLEOTIDE SEQUENCE [LARGE SCALE GENOMIC DNA]</scope>
    <source>
        <strain evidence="13 14">ATCC BAA-909</strain>
    </source>
</reference>
<evidence type="ECO:0000256" key="3">
    <source>
        <dbReference type="ARBA" id="ARBA00022694"/>
    </source>
</evidence>
<evidence type="ECO:0000256" key="9">
    <source>
        <dbReference type="RuleBase" id="RU003953"/>
    </source>
</evidence>
<name>A0A1T4KWH6_9SPIR</name>
<dbReference type="GO" id="GO:0016779">
    <property type="term" value="F:nucleotidyltransferase activity"/>
    <property type="evidence" value="ECO:0007669"/>
    <property type="project" value="UniProtKB-KW"/>
</dbReference>
<keyword evidence="3" id="KW-0819">tRNA processing</keyword>
<feature type="domain" description="CCA-adding enzyme C-terminal" evidence="12">
    <location>
        <begin position="312"/>
        <end position="460"/>
    </location>
</feature>
<feature type="domain" description="Poly A polymerase head" evidence="10">
    <location>
        <begin position="24"/>
        <end position="145"/>
    </location>
</feature>
<evidence type="ECO:0000256" key="4">
    <source>
        <dbReference type="ARBA" id="ARBA00022695"/>
    </source>
</evidence>
<accession>A0A1T4KWH6</accession>
<dbReference type="Pfam" id="PF12627">
    <property type="entry name" value="PolyA_pol_RNAbd"/>
    <property type="match status" value="1"/>
</dbReference>
<evidence type="ECO:0000256" key="7">
    <source>
        <dbReference type="ARBA" id="ARBA00022842"/>
    </source>
</evidence>
<evidence type="ECO:0000259" key="10">
    <source>
        <dbReference type="Pfam" id="PF01743"/>
    </source>
</evidence>
<evidence type="ECO:0000259" key="12">
    <source>
        <dbReference type="Pfam" id="PF13735"/>
    </source>
</evidence>
<dbReference type="AlphaFoldDB" id="A0A1T4KWH6"/>
<evidence type="ECO:0000256" key="2">
    <source>
        <dbReference type="ARBA" id="ARBA00022679"/>
    </source>
</evidence>
<dbReference type="InterPro" id="IPR050264">
    <property type="entry name" value="Bact_CCA-adding_enz_type3_sf"/>
</dbReference>
<dbReference type="GO" id="GO:0000049">
    <property type="term" value="F:tRNA binding"/>
    <property type="evidence" value="ECO:0007669"/>
    <property type="project" value="TreeGrafter"/>
</dbReference>
<keyword evidence="8 9" id="KW-0694">RNA-binding</keyword>
<dbReference type="Gene3D" id="1.10.3090.10">
    <property type="entry name" value="cca-adding enzyme, domain 2"/>
    <property type="match status" value="1"/>
</dbReference>
<protein>
    <submittedName>
        <fullName evidence="13">tRNA nucleotidyltransferase (CCA-adding enzyme)</fullName>
    </submittedName>
</protein>
<dbReference type="SUPFAM" id="SSF81891">
    <property type="entry name" value="Poly A polymerase C-terminal region-like"/>
    <property type="match status" value="1"/>
</dbReference>
<evidence type="ECO:0000313" key="14">
    <source>
        <dbReference type="Proteomes" id="UP000190395"/>
    </source>
</evidence>
<dbReference type="Gene3D" id="3.30.460.10">
    <property type="entry name" value="Beta Polymerase, domain 2"/>
    <property type="match status" value="1"/>
</dbReference>
<dbReference type="InterPro" id="IPR003607">
    <property type="entry name" value="HD/PDEase_dom"/>
</dbReference>
<dbReference type="SUPFAM" id="SSF81301">
    <property type="entry name" value="Nucleotidyltransferase"/>
    <property type="match status" value="1"/>
</dbReference>
<gene>
    <name evidence="13" type="ORF">SAMN02745152_00357</name>
</gene>
<dbReference type="InterPro" id="IPR043519">
    <property type="entry name" value="NT_sf"/>
</dbReference>
<comment type="similarity">
    <text evidence="9">Belongs to the tRNA nucleotidyltransferase/poly(A) polymerase family.</text>
</comment>
<keyword evidence="4" id="KW-0548">Nucleotidyltransferase</keyword>
<evidence type="ECO:0000256" key="8">
    <source>
        <dbReference type="ARBA" id="ARBA00022884"/>
    </source>
</evidence>
<keyword evidence="5" id="KW-0479">Metal-binding</keyword>
<dbReference type="PANTHER" id="PTHR46173">
    <property type="entry name" value="CCA TRNA NUCLEOTIDYLTRANSFERASE 1, MITOCHONDRIAL"/>
    <property type="match status" value="1"/>
</dbReference>
<dbReference type="InterPro" id="IPR002646">
    <property type="entry name" value="PolA_pol_head_dom"/>
</dbReference>
<dbReference type="InterPro" id="IPR032810">
    <property type="entry name" value="CCA-adding_enz_C"/>
</dbReference>
<dbReference type="Proteomes" id="UP000190395">
    <property type="component" value="Unassembled WGS sequence"/>
</dbReference>
<comment type="cofactor">
    <cofactor evidence="1">
        <name>Mg(2+)</name>
        <dbReference type="ChEBI" id="CHEBI:18420"/>
    </cofactor>
</comment>
<dbReference type="RefSeq" id="WP_078930106.1">
    <property type="nucleotide sequence ID" value="NZ_FUXC01000001.1"/>
</dbReference>
<dbReference type="GO" id="GO:0008033">
    <property type="term" value="P:tRNA processing"/>
    <property type="evidence" value="ECO:0007669"/>
    <property type="project" value="UniProtKB-KW"/>
</dbReference>
<evidence type="ECO:0000256" key="5">
    <source>
        <dbReference type="ARBA" id="ARBA00022723"/>
    </source>
</evidence>
<keyword evidence="6" id="KW-0547">Nucleotide-binding</keyword>
<evidence type="ECO:0000313" key="13">
    <source>
        <dbReference type="EMBL" id="SJZ46792.1"/>
    </source>
</evidence>
<dbReference type="STRING" id="225004.SAMN02745152_00357"/>
<dbReference type="GO" id="GO:0046872">
    <property type="term" value="F:metal ion binding"/>
    <property type="evidence" value="ECO:0007669"/>
    <property type="project" value="UniProtKB-KW"/>
</dbReference>
<dbReference type="GO" id="GO:0000166">
    <property type="term" value="F:nucleotide binding"/>
    <property type="evidence" value="ECO:0007669"/>
    <property type="project" value="UniProtKB-KW"/>
</dbReference>
<evidence type="ECO:0000256" key="6">
    <source>
        <dbReference type="ARBA" id="ARBA00022741"/>
    </source>
</evidence>
<evidence type="ECO:0000256" key="1">
    <source>
        <dbReference type="ARBA" id="ARBA00001946"/>
    </source>
</evidence>
<sequence>MKKIQIPYELKKMNSIFKEAGFEAFLVGGAVRDILLEKSASDWDLTTNAHPQDVIRLFRHVIPTGIKHGTVTVHFMKKEIEVTTYRADQGYSDGRHPDNVVFAESIDDDLSRRDFTMNAIAASLDDGHLVDPFGGQLDIKNKTIRTVGNPHERFMEDGLRPVRALRFASQLDFCIENSTFLEISNCEVQKKINSISLERFRDEFLKILKSPLPSVGLKLMEQTGILRLFIPELAEGRGVTQADARGFHQFDVLDHNIFSCDGAPKDNYIVRIAALFHDVGKVRARSVSFEENPATKEKVEIIHFWKHEIYSAEIAEKVLARLKFSNAEIERICHLIREHMFYYEPEWKDSSVRRFLVRVGKDYLDDLFELRLADNYGKNCEKAEPGSPVIQNILELRARIKKIEDEHSALSLKDLKVNGKDLIERGIQPGKKLGLILNELFQAVLDDPSMNDREKLLAVAEKLNEKTSI</sequence>
<dbReference type="CDD" id="cd00077">
    <property type="entry name" value="HDc"/>
    <property type="match status" value="1"/>
</dbReference>
<keyword evidence="14" id="KW-1185">Reference proteome</keyword>
<dbReference type="EMBL" id="FUXC01000001">
    <property type="protein sequence ID" value="SJZ46792.1"/>
    <property type="molecule type" value="Genomic_DNA"/>
</dbReference>
<dbReference type="OrthoDB" id="9805698at2"/>
<dbReference type="Gene3D" id="1.10.246.80">
    <property type="match status" value="1"/>
</dbReference>
<feature type="domain" description="tRNA nucleotidyltransferase/poly(A) polymerase RNA and SrmB- binding" evidence="11">
    <location>
        <begin position="172"/>
        <end position="234"/>
    </location>
</feature>
<dbReference type="Pfam" id="PF13735">
    <property type="entry name" value="tRNA_NucTran2_2"/>
    <property type="match status" value="1"/>
</dbReference>